<organism evidence="2 3">
    <name type="scientific">Burkholderia humptydooensis MSMB43</name>
    <dbReference type="NCBI Taxonomy" id="441157"/>
    <lineage>
        <taxon>Bacteria</taxon>
        <taxon>Pseudomonadati</taxon>
        <taxon>Pseudomonadota</taxon>
        <taxon>Betaproteobacteria</taxon>
        <taxon>Burkholderiales</taxon>
        <taxon>Burkholderiaceae</taxon>
        <taxon>Burkholderia</taxon>
        <taxon>pseudomallei group</taxon>
    </lineage>
</organism>
<dbReference type="Proteomes" id="UP000004682">
    <property type="component" value="Unassembled WGS sequence"/>
</dbReference>
<name>A0ABN0G1Z7_9BURK</name>
<accession>A0ABN0G1Z7</accession>
<proteinExistence type="predicted"/>
<sequence length="139" mass="15896">MTREHEVQVLNRSSGGAFAKIIENRGQQDVPVLHVMKYAQVHVVRTVQHLRVQVFQGARFVQRQDSYVSYLGIVACEACVQRGAIHAGRQQPQRQRHRQHDALAERSIRGDENGTLRKPGVLLNLRRVLVREFQAIDLV</sequence>
<evidence type="ECO:0000313" key="2">
    <source>
        <dbReference type="EMBL" id="EIP86246.1"/>
    </source>
</evidence>
<evidence type="ECO:0000313" key="3">
    <source>
        <dbReference type="Proteomes" id="UP000004682"/>
    </source>
</evidence>
<keyword evidence="3" id="KW-1185">Reference proteome</keyword>
<evidence type="ECO:0000256" key="1">
    <source>
        <dbReference type="SAM" id="MobiDB-lite"/>
    </source>
</evidence>
<protein>
    <submittedName>
        <fullName evidence="2">Uncharacterized protein</fullName>
    </submittedName>
</protein>
<gene>
    <name evidence="2" type="ORF">A33K_17336</name>
</gene>
<reference evidence="3" key="1">
    <citation type="journal article" date="2012" name="J. Bacteriol.">
        <title>Revised Genome Sequence of Burkholderia thailandensis MSMB43 with Improved Annotation.</title>
        <authorList>
            <person name="Zhuo Y."/>
            <person name="Liu L."/>
            <person name="Wang Q."/>
            <person name="Liu X."/>
            <person name="Ren B."/>
            <person name="Liu M."/>
            <person name="Ni P."/>
            <person name="Cheng Y.Q."/>
            <person name="Zhang L."/>
        </authorList>
    </citation>
    <scope>NUCLEOTIDE SEQUENCE [LARGE SCALE GENOMIC DNA]</scope>
    <source>
        <strain evidence="3">MSMB43</strain>
    </source>
</reference>
<feature type="region of interest" description="Disordered" evidence="1">
    <location>
        <begin position="87"/>
        <end position="111"/>
    </location>
</feature>
<dbReference type="EMBL" id="JH692065">
    <property type="protein sequence ID" value="EIP86246.1"/>
    <property type="molecule type" value="Genomic_DNA"/>
</dbReference>
<feature type="compositionally biased region" description="Basic and acidic residues" evidence="1">
    <location>
        <begin position="100"/>
        <end position="111"/>
    </location>
</feature>